<dbReference type="Proteomes" id="UP000005709">
    <property type="component" value="Unassembled WGS sequence"/>
</dbReference>
<name>C8PI71_9BACT</name>
<evidence type="ECO:0000313" key="2">
    <source>
        <dbReference type="Proteomes" id="UP000005709"/>
    </source>
</evidence>
<evidence type="ECO:0000313" key="1">
    <source>
        <dbReference type="EMBL" id="EEV17461.1"/>
    </source>
</evidence>
<sequence length="45" mass="5244">MATAAKTPKITITKINSIIVKPFMFLSFDKKFLDLYYRVFTINLT</sequence>
<organism evidence="1 2">
    <name type="scientific">Campylobacter gracilis RM3268</name>
    <dbReference type="NCBI Taxonomy" id="553220"/>
    <lineage>
        <taxon>Bacteria</taxon>
        <taxon>Pseudomonadati</taxon>
        <taxon>Campylobacterota</taxon>
        <taxon>Epsilonproteobacteria</taxon>
        <taxon>Campylobacterales</taxon>
        <taxon>Campylobacteraceae</taxon>
        <taxon>Campylobacter</taxon>
    </lineage>
</organism>
<dbReference type="EMBL" id="ACYG01000025">
    <property type="protein sequence ID" value="EEV17461.1"/>
    <property type="molecule type" value="Genomic_DNA"/>
</dbReference>
<reference evidence="1 2" key="1">
    <citation type="submission" date="2009-07" db="EMBL/GenBank/DDBJ databases">
        <authorList>
            <person name="Madupu R."/>
            <person name="Sebastian Y."/>
            <person name="Durkin A.S."/>
            <person name="Torralba M."/>
            <person name="Methe B."/>
            <person name="Sutton G.G."/>
            <person name="Strausberg R.L."/>
            <person name="Nelson K.E."/>
        </authorList>
    </citation>
    <scope>NUCLEOTIDE SEQUENCE [LARGE SCALE GENOMIC DNA]</scope>
    <source>
        <strain evidence="1 2">RM3268</strain>
    </source>
</reference>
<dbReference type="AlphaFoldDB" id="C8PI71"/>
<proteinExistence type="predicted"/>
<keyword evidence="2" id="KW-1185">Reference proteome</keyword>
<protein>
    <submittedName>
        <fullName evidence="1">Uncharacterized protein</fullName>
    </submittedName>
</protein>
<gene>
    <name evidence="1" type="ORF">CAMGR0001_0053</name>
</gene>
<comment type="caution">
    <text evidence="1">The sequence shown here is derived from an EMBL/GenBank/DDBJ whole genome shotgun (WGS) entry which is preliminary data.</text>
</comment>
<accession>C8PI71</accession>